<dbReference type="EMBL" id="JBHULI010000025">
    <property type="protein sequence ID" value="MFD2533049.1"/>
    <property type="molecule type" value="Genomic_DNA"/>
</dbReference>
<evidence type="ECO:0000313" key="4">
    <source>
        <dbReference type="Proteomes" id="UP001597460"/>
    </source>
</evidence>
<evidence type="ECO:0000256" key="2">
    <source>
        <dbReference type="PROSITE-ProRule" id="PRU00504"/>
    </source>
</evidence>
<evidence type="ECO:0000256" key="1">
    <source>
        <dbReference type="ARBA" id="ARBA00022737"/>
    </source>
</evidence>
<name>A0ABW5JLL2_9BACT</name>
<dbReference type="SUPFAM" id="SSF63829">
    <property type="entry name" value="Calcium-dependent phosphotriesterase"/>
    <property type="match status" value="1"/>
</dbReference>
<sequence>MVEQGENKLLKLDHTGKQIEAIGGKGSGDYQFSKPVDVDATNGLKIFITDFNNRRVQVFDRRGQYLSSISGRNYFGVNQRYNPTQIAVSSVGEVYFVDENEGHIYHFDLDYNLLDEFRIPVEIESVDEIAINSTEILILDRASQTIHRLALNGSYRGFYPAEGVLAMSTNENGIWKAYAKKAVFEPEAGEPFTLEFGAEVQSLDMHYQNNSLFILTSDALLKMAVPER</sequence>
<dbReference type="Proteomes" id="UP001597460">
    <property type="component" value="Unassembled WGS sequence"/>
</dbReference>
<dbReference type="InterPro" id="IPR050952">
    <property type="entry name" value="TRIM-NHL_E3_ligases"/>
</dbReference>
<comment type="caution">
    <text evidence="3">The sequence shown here is derived from an EMBL/GenBank/DDBJ whole genome shotgun (WGS) entry which is preliminary data.</text>
</comment>
<dbReference type="InterPro" id="IPR001258">
    <property type="entry name" value="NHL_repeat"/>
</dbReference>
<dbReference type="InterPro" id="IPR011042">
    <property type="entry name" value="6-blade_b-propeller_TolB-like"/>
</dbReference>
<evidence type="ECO:0008006" key="5">
    <source>
        <dbReference type="Google" id="ProtNLM"/>
    </source>
</evidence>
<dbReference type="Pfam" id="PF01436">
    <property type="entry name" value="NHL"/>
    <property type="match status" value="1"/>
</dbReference>
<dbReference type="PROSITE" id="PS51125">
    <property type="entry name" value="NHL"/>
    <property type="match status" value="1"/>
</dbReference>
<accession>A0ABW5JLL2</accession>
<dbReference type="PANTHER" id="PTHR24104:SF25">
    <property type="entry name" value="PROTEIN LIN-41"/>
    <property type="match status" value="1"/>
</dbReference>
<keyword evidence="4" id="KW-1185">Reference proteome</keyword>
<protein>
    <recommendedName>
        <fullName evidence="5">NHL repeat-containing protein</fullName>
    </recommendedName>
</protein>
<organism evidence="3 4">
    <name type="scientific">Gracilimonas halophila</name>
    <dbReference type="NCBI Taxonomy" id="1834464"/>
    <lineage>
        <taxon>Bacteria</taxon>
        <taxon>Pseudomonadati</taxon>
        <taxon>Balneolota</taxon>
        <taxon>Balneolia</taxon>
        <taxon>Balneolales</taxon>
        <taxon>Balneolaceae</taxon>
        <taxon>Gracilimonas</taxon>
    </lineage>
</organism>
<keyword evidence="1" id="KW-0677">Repeat</keyword>
<reference evidence="4" key="1">
    <citation type="journal article" date="2019" name="Int. J. Syst. Evol. Microbiol.">
        <title>The Global Catalogue of Microorganisms (GCM) 10K type strain sequencing project: providing services to taxonomists for standard genome sequencing and annotation.</title>
        <authorList>
            <consortium name="The Broad Institute Genomics Platform"/>
            <consortium name="The Broad Institute Genome Sequencing Center for Infectious Disease"/>
            <person name="Wu L."/>
            <person name="Ma J."/>
        </authorList>
    </citation>
    <scope>NUCLEOTIDE SEQUENCE [LARGE SCALE GENOMIC DNA]</scope>
    <source>
        <strain evidence="4">KCTC 52042</strain>
    </source>
</reference>
<proteinExistence type="predicted"/>
<dbReference type="Gene3D" id="2.120.10.30">
    <property type="entry name" value="TolB, C-terminal domain"/>
    <property type="match status" value="1"/>
</dbReference>
<feature type="repeat" description="NHL" evidence="2">
    <location>
        <begin position="22"/>
        <end position="62"/>
    </location>
</feature>
<evidence type="ECO:0000313" key="3">
    <source>
        <dbReference type="EMBL" id="MFD2533049.1"/>
    </source>
</evidence>
<dbReference type="PANTHER" id="PTHR24104">
    <property type="entry name" value="E3 UBIQUITIN-PROTEIN LIGASE NHLRC1-RELATED"/>
    <property type="match status" value="1"/>
</dbReference>
<gene>
    <name evidence="3" type="ORF">ACFSVN_11375</name>
</gene>
<dbReference type="RefSeq" id="WP_390302640.1">
    <property type="nucleotide sequence ID" value="NZ_JBHULI010000025.1"/>
</dbReference>